<evidence type="ECO:0000256" key="2">
    <source>
        <dbReference type="ARBA" id="ARBA00022729"/>
    </source>
</evidence>
<evidence type="ECO:0008006" key="10">
    <source>
        <dbReference type="Google" id="ProtNLM"/>
    </source>
</evidence>
<reference evidence="8 9" key="1">
    <citation type="submission" date="2018-12" db="EMBL/GenBank/DDBJ databases">
        <authorList>
            <consortium name="Pathogen Informatics"/>
        </authorList>
    </citation>
    <scope>NUCLEOTIDE SEQUENCE [LARGE SCALE GENOMIC DNA]</scope>
    <source>
        <strain evidence="8 9">NCTC10207</strain>
    </source>
</reference>
<keyword evidence="3" id="KW-0472">Membrane</keyword>
<dbReference type="InterPro" id="IPR025971">
    <property type="entry name" value="LppP/LprE"/>
</dbReference>
<dbReference type="EMBL" id="LR134479">
    <property type="protein sequence ID" value="VEI23622.1"/>
    <property type="molecule type" value="Genomic_DNA"/>
</dbReference>
<gene>
    <name evidence="8" type="ORF">NCTC10207_01644</name>
</gene>
<feature type="signal peptide" evidence="7">
    <location>
        <begin position="1"/>
        <end position="23"/>
    </location>
</feature>
<dbReference type="RefSeq" id="WP_126500328.1">
    <property type="nucleotide sequence ID" value="NZ_CAJPQC010000020.1"/>
</dbReference>
<name>A0A7Z9A4X6_9MICC</name>
<keyword evidence="5" id="KW-0449">Lipoprotein</keyword>
<dbReference type="Pfam" id="PF14041">
    <property type="entry name" value="Lipoprotein_21"/>
    <property type="match status" value="1"/>
</dbReference>
<evidence type="ECO:0000256" key="4">
    <source>
        <dbReference type="ARBA" id="ARBA00023139"/>
    </source>
</evidence>
<organism evidence="8 9">
    <name type="scientific">Rothia aeria</name>
    <dbReference type="NCBI Taxonomy" id="172042"/>
    <lineage>
        <taxon>Bacteria</taxon>
        <taxon>Bacillati</taxon>
        <taxon>Actinomycetota</taxon>
        <taxon>Actinomycetes</taxon>
        <taxon>Micrococcales</taxon>
        <taxon>Micrococcaceae</taxon>
        <taxon>Rothia</taxon>
    </lineage>
</organism>
<feature type="compositionally biased region" description="Low complexity" evidence="6">
    <location>
        <begin position="28"/>
        <end position="119"/>
    </location>
</feature>
<dbReference type="Proteomes" id="UP000282386">
    <property type="component" value="Chromosome"/>
</dbReference>
<keyword evidence="1" id="KW-1003">Cell membrane</keyword>
<evidence type="ECO:0000256" key="3">
    <source>
        <dbReference type="ARBA" id="ARBA00023136"/>
    </source>
</evidence>
<sequence>MRPTVTKIAIPAAVAALTLTACGNPFGASTESKSTKSSGSSSSSSAQASHSSSSPAASAATSSSSASPSSSPSVVTVTATPEPTPSTVTVYASPDKSSSSPSSSSSSSGKAKAGAPASGQEALEQNKSKLRGSYTWAASLSDTSNYDANVELSWIVVGAQGGTDGPYHIMLFHYGEYLGTGTYDPLYGKPNVSRTAANQISATHSADKASFTWDSSQGKIVMSGHLPTVNG</sequence>
<evidence type="ECO:0000313" key="9">
    <source>
        <dbReference type="Proteomes" id="UP000282386"/>
    </source>
</evidence>
<dbReference type="AlphaFoldDB" id="A0A7Z9A4X6"/>
<evidence type="ECO:0000313" key="8">
    <source>
        <dbReference type="EMBL" id="VEI23622.1"/>
    </source>
</evidence>
<keyword evidence="4" id="KW-0564">Palmitate</keyword>
<evidence type="ECO:0000256" key="1">
    <source>
        <dbReference type="ARBA" id="ARBA00022475"/>
    </source>
</evidence>
<feature type="chain" id="PRO_5038843310" description="LppP/LprE family lipoprotein" evidence="7">
    <location>
        <begin position="24"/>
        <end position="231"/>
    </location>
</feature>
<evidence type="ECO:0000256" key="7">
    <source>
        <dbReference type="SAM" id="SignalP"/>
    </source>
</evidence>
<feature type="region of interest" description="Disordered" evidence="6">
    <location>
        <begin position="24"/>
        <end position="126"/>
    </location>
</feature>
<protein>
    <recommendedName>
        <fullName evidence="10">LppP/LprE family lipoprotein</fullName>
    </recommendedName>
</protein>
<evidence type="ECO:0000256" key="6">
    <source>
        <dbReference type="SAM" id="MobiDB-lite"/>
    </source>
</evidence>
<proteinExistence type="predicted"/>
<dbReference type="PROSITE" id="PS51257">
    <property type="entry name" value="PROKAR_LIPOPROTEIN"/>
    <property type="match status" value="1"/>
</dbReference>
<keyword evidence="2 7" id="KW-0732">Signal</keyword>
<evidence type="ECO:0000256" key="5">
    <source>
        <dbReference type="ARBA" id="ARBA00023288"/>
    </source>
</evidence>
<accession>A0A7Z9A4X6</accession>